<name>A0A8D8SPU4_9HEMI</name>
<accession>A0A8D8SPU4</accession>
<evidence type="ECO:0000313" key="2">
    <source>
        <dbReference type="EMBL" id="CAG6672060.1"/>
    </source>
</evidence>
<evidence type="ECO:0000256" key="1">
    <source>
        <dbReference type="SAM" id="MobiDB-lite"/>
    </source>
</evidence>
<feature type="compositionally biased region" description="Polar residues" evidence="1">
    <location>
        <begin position="82"/>
        <end position="92"/>
    </location>
</feature>
<protein>
    <submittedName>
        <fullName evidence="2">Uncharacterized protein</fullName>
    </submittedName>
</protein>
<feature type="compositionally biased region" description="Low complexity" evidence="1">
    <location>
        <begin position="67"/>
        <end position="81"/>
    </location>
</feature>
<reference evidence="2" key="1">
    <citation type="submission" date="2021-05" db="EMBL/GenBank/DDBJ databases">
        <authorList>
            <person name="Alioto T."/>
            <person name="Alioto T."/>
            <person name="Gomez Garrido J."/>
        </authorList>
    </citation>
    <scope>NUCLEOTIDE SEQUENCE</scope>
</reference>
<dbReference type="EMBL" id="HBUF01227501">
    <property type="protein sequence ID" value="CAG6672060.1"/>
    <property type="molecule type" value="Transcribed_RNA"/>
</dbReference>
<feature type="region of interest" description="Disordered" evidence="1">
    <location>
        <begin position="67"/>
        <end position="99"/>
    </location>
</feature>
<proteinExistence type="predicted"/>
<dbReference type="AlphaFoldDB" id="A0A8D8SPU4"/>
<sequence>MKLAKLERILMMLEIRNKETCQQELVRTKKMEKIFTSRIRRTQRMMKQDSLCWSQWIKTKTTTIATPKKITPIETPKRTTPAAVQSPANNQHHNQKRRK</sequence>
<organism evidence="2">
    <name type="scientific">Cacopsylla melanoneura</name>
    <dbReference type="NCBI Taxonomy" id="428564"/>
    <lineage>
        <taxon>Eukaryota</taxon>
        <taxon>Metazoa</taxon>
        <taxon>Ecdysozoa</taxon>
        <taxon>Arthropoda</taxon>
        <taxon>Hexapoda</taxon>
        <taxon>Insecta</taxon>
        <taxon>Pterygota</taxon>
        <taxon>Neoptera</taxon>
        <taxon>Paraneoptera</taxon>
        <taxon>Hemiptera</taxon>
        <taxon>Sternorrhyncha</taxon>
        <taxon>Psylloidea</taxon>
        <taxon>Psyllidae</taxon>
        <taxon>Psyllinae</taxon>
        <taxon>Cacopsylla</taxon>
    </lineage>
</organism>